<dbReference type="Pfam" id="PF00172">
    <property type="entry name" value="Zn_clus"/>
    <property type="match status" value="1"/>
</dbReference>
<accession>A0A5N6VF45</accession>
<dbReference type="Proteomes" id="UP000325433">
    <property type="component" value="Unassembled WGS sequence"/>
</dbReference>
<sequence length="698" mass="79688">MNSRVPIPRIAAPSSQQHVSRTRKACQPCRERKRKCSGVQPICRQCEEEGVACVYRECKPRQTDKELRCLANQLQISHALLREILPELGPDSARRVEAVLSKNARETVTDPVSLPPLVQQSNIPNKEVSSSDDMQRTVSDFTEEDFNRDLRTQATGFLGGHSEIAWLYRLRKELEQSQRSAPAGQEPVSQDQRTYRDSITTMNYSADESDLPIDMNVDIFDVPSRKIAGDLINRYFHIVHPSFPIISRTLFMKQLTSFYSKTDVRPGKRWLAILDLILAIASRYSGLVYGDNGKGEHYDDLKYFSRAWKLNTADFALGNHPDLQQVQVEGLTSFYLLSIGQVNRSWRFCGLSMRSAITMGIHLRNETPDISPMSKENRYWVWWALYTLDITLCLKTGRGPSVNTEFVTAPLPLPFGDEALWGVSGPALVREYRDFSQLIGPHPSLLQHQQHGQNSEASQRSTASVPDGLETNKEGSRGLALDTSRYFLSFVQLTLLMRQSIESLYAPAGSTEQWDVHEDITISLNTKLDDWSSRLSLELQFQDTKFQTDVYIRQRVSLAFRFYSTKLLLLQPCLRRATKQPSSALCEKLAESCVESAYQMLSLFPDSPDTSWLYNISPWWCTLHYLMQSMIVFLMELQNEKQKGLVTTGKLANSVKKSVRWLREMSTRDPPSERAWKICKKIIINYFPVYNLGANFTN</sequence>
<dbReference type="EMBL" id="ML738424">
    <property type="protein sequence ID" value="KAE8306928.1"/>
    <property type="molecule type" value="Genomic_DNA"/>
</dbReference>
<dbReference type="GO" id="GO:0006351">
    <property type="term" value="P:DNA-templated transcription"/>
    <property type="evidence" value="ECO:0007669"/>
    <property type="project" value="InterPro"/>
</dbReference>
<feature type="region of interest" description="Disordered" evidence="6">
    <location>
        <begin position="446"/>
        <end position="475"/>
    </location>
</feature>
<evidence type="ECO:0000256" key="4">
    <source>
        <dbReference type="ARBA" id="ARBA00023163"/>
    </source>
</evidence>
<keyword evidence="1" id="KW-0479">Metal-binding</keyword>
<dbReference type="PROSITE" id="PS50048">
    <property type="entry name" value="ZN2_CY6_FUNGAL_2"/>
    <property type="match status" value="1"/>
</dbReference>
<feature type="domain" description="Zn(2)-C6 fungal-type" evidence="7">
    <location>
        <begin position="25"/>
        <end position="55"/>
    </location>
</feature>
<evidence type="ECO:0000313" key="9">
    <source>
        <dbReference type="Proteomes" id="UP000325433"/>
    </source>
</evidence>
<keyword evidence="5" id="KW-0539">Nucleus</keyword>
<feature type="compositionally biased region" description="Polar residues" evidence="6">
    <location>
        <begin position="187"/>
        <end position="197"/>
    </location>
</feature>
<feature type="compositionally biased region" description="Polar residues" evidence="6">
    <location>
        <begin position="446"/>
        <end position="464"/>
    </location>
</feature>
<feature type="compositionally biased region" description="Polar residues" evidence="6">
    <location>
        <begin position="118"/>
        <end position="134"/>
    </location>
</feature>
<dbReference type="GO" id="GO:0000981">
    <property type="term" value="F:DNA-binding transcription factor activity, RNA polymerase II-specific"/>
    <property type="evidence" value="ECO:0007669"/>
    <property type="project" value="InterPro"/>
</dbReference>
<protein>
    <recommendedName>
        <fullName evidence="7">Zn(2)-C6 fungal-type domain-containing protein</fullName>
    </recommendedName>
</protein>
<evidence type="ECO:0000256" key="6">
    <source>
        <dbReference type="SAM" id="MobiDB-lite"/>
    </source>
</evidence>
<keyword evidence="3" id="KW-0238">DNA-binding</keyword>
<feature type="region of interest" description="Disordered" evidence="6">
    <location>
        <begin position="177"/>
        <end position="197"/>
    </location>
</feature>
<dbReference type="Pfam" id="PF04082">
    <property type="entry name" value="Fungal_trans"/>
    <property type="match status" value="1"/>
</dbReference>
<dbReference type="CDD" id="cd12148">
    <property type="entry name" value="fungal_TF_MHR"/>
    <property type="match status" value="1"/>
</dbReference>
<dbReference type="InterPro" id="IPR053230">
    <property type="entry name" value="Trans_reg_galc"/>
</dbReference>
<dbReference type="GO" id="GO:0008270">
    <property type="term" value="F:zinc ion binding"/>
    <property type="evidence" value="ECO:0007669"/>
    <property type="project" value="InterPro"/>
</dbReference>
<reference evidence="9" key="1">
    <citation type="submission" date="2019-04" db="EMBL/GenBank/DDBJ databases">
        <title>Friends and foes A comparative genomics studyof 23 Aspergillus species from section Flavi.</title>
        <authorList>
            <consortium name="DOE Joint Genome Institute"/>
            <person name="Kjaerbolling I."/>
            <person name="Vesth T."/>
            <person name="Frisvad J.C."/>
            <person name="Nybo J.L."/>
            <person name="Theobald S."/>
            <person name="Kildgaard S."/>
            <person name="Isbrandt T."/>
            <person name="Kuo A."/>
            <person name="Sato A."/>
            <person name="Lyhne E.K."/>
            <person name="Kogle M.E."/>
            <person name="Wiebenga A."/>
            <person name="Kun R.S."/>
            <person name="Lubbers R.J."/>
            <person name="Makela M.R."/>
            <person name="Barry K."/>
            <person name="Chovatia M."/>
            <person name="Clum A."/>
            <person name="Daum C."/>
            <person name="Haridas S."/>
            <person name="He G."/>
            <person name="LaButti K."/>
            <person name="Lipzen A."/>
            <person name="Mondo S."/>
            <person name="Riley R."/>
            <person name="Salamov A."/>
            <person name="Simmons B.A."/>
            <person name="Magnuson J.K."/>
            <person name="Henrissat B."/>
            <person name="Mortensen U.H."/>
            <person name="Larsen T.O."/>
            <person name="Devries R.P."/>
            <person name="Grigoriev I.V."/>
            <person name="Machida M."/>
            <person name="Baker S.E."/>
            <person name="Andersen M.R."/>
        </authorList>
    </citation>
    <scope>NUCLEOTIDE SEQUENCE [LARGE SCALE GENOMIC DNA]</scope>
    <source>
        <strain evidence="9">CBS 130015</strain>
    </source>
</reference>
<dbReference type="GO" id="GO:0009893">
    <property type="term" value="P:positive regulation of metabolic process"/>
    <property type="evidence" value="ECO:0007669"/>
    <property type="project" value="UniProtKB-ARBA"/>
</dbReference>
<proteinExistence type="predicted"/>
<dbReference type="InterPro" id="IPR036864">
    <property type="entry name" value="Zn2-C6_fun-type_DNA-bd_sf"/>
</dbReference>
<evidence type="ECO:0000256" key="2">
    <source>
        <dbReference type="ARBA" id="ARBA00023015"/>
    </source>
</evidence>
<name>A0A5N6VF45_9EURO</name>
<feature type="region of interest" description="Disordered" evidence="6">
    <location>
        <begin position="114"/>
        <end position="134"/>
    </location>
</feature>
<keyword evidence="4" id="KW-0804">Transcription</keyword>
<dbReference type="PANTHER" id="PTHR47654">
    <property type="entry name" value="ZN(II)2CYS6 TRANSCRIPTION FACTOR (EUROFUNG)-RELATED"/>
    <property type="match status" value="1"/>
</dbReference>
<dbReference type="InterPro" id="IPR001138">
    <property type="entry name" value="Zn2Cys6_DnaBD"/>
</dbReference>
<dbReference type="InterPro" id="IPR007219">
    <property type="entry name" value="XnlR_reg_dom"/>
</dbReference>
<dbReference type="CDD" id="cd00067">
    <property type="entry name" value="GAL4"/>
    <property type="match status" value="1"/>
</dbReference>
<organism evidence="8 9">
    <name type="scientific">Aspergillus transmontanensis</name>
    <dbReference type="NCBI Taxonomy" id="1034304"/>
    <lineage>
        <taxon>Eukaryota</taxon>
        <taxon>Fungi</taxon>
        <taxon>Dikarya</taxon>
        <taxon>Ascomycota</taxon>
        <taxon>Pezizomycotina</taxon>
        <taxon>Eurotiomycetes</taxon>
        <taxon>Eurotiomycetidae</taxon>
        <taxon>Eurotiales</taxon>
        <taxon>Aspergillaceae</taxon>
        <taxon>Aspergillus</taxon>
        <taxon>Aspergillus subgen. Circumdati</taxon>
    </lineage>
</organism>
<dbReference type="PROSITE" id="PS00463">
    <property type="entry name" value="ZN2_CY6_FUNGAL_1"/>
    <property type="match status" value="1"/>
</dbReference>
<dbReference type="GO" id="GO:0003677">
    <property type="term" value="F:DNA binding"/>
    <property type="evidence" value="ECO:0007669"/>
    <property type="project" value="UniProtKB-KW"/>
</dbReference>
<evidence type="ECO:0000256" key="3">
    <source>
        <dbReference type="ARBA" id="ARBA00023125"/>
    </source>
</evidence>
<keyword evidence="9" id="KW-1185">Reference proteome</keyword>
<dbReference type="SUPFAM" id="SSF57701">
    <property type="entry name" value="Zn2/Cys6 DNA-binding domain"/>
    <property type="match status" value="1"/>
</dbReference>
<dbReference type="SMART" id="SM00906">
    <property type="entry name" value="Fungal_trans"/>
    <property type="match status" value="1"/>
</dbReference>
<evidence type="ECO:0000256" key="5">
    <source>
        <dbReference type="ARBA" id="ARBA00023242"/>
    </source>
</evidence>
<dbReference type="AlphaFoldDB" id="A0A5N6VF45"/>
<evidence type="ECO:0000313" key="8">
    <source>
        <dbReference type="EMBL" id="KAE8306928.1"/>
    </source>
</evidence>
<evidence type="ECO:0000259" key="7">
    <source>
        <dbReference type="PROSITE" id="PS50048"/>
    </source>
</evidence>
<evidence type="ECO:0000256" key="1">
    <source>
        <dbReference type="ARBA" id="ARBA00022723"/>
    </source>
</evidence>
<dbReference type="Gene3D" id="4.10.240.10">
    <property type="entry name" value="Zn(2)-C6 fungal-type DNA-binding domain"/>
    <property type="match status" value="1"/>
</dbReference>
<keyword evidence="2" id="KW-0805">Transcription regulation</keyword>
<gene>
    <name evidence="8" type="ORF">BDV41DRAFT_582842</name>
</gene>
<dbReference type="SMART" id="SM00066">
    <property type="entry name" value="GAL4"/>
    <property type="match status" value="1"/>
</dbReference>
<dbReference type="PANTHER" id="PTHR47654:SF1">
    <property type="entry name" value="ZN(II)2CYS6 TRANSCRIPTION FACTOR (EUROFUNG)"/>
    <property type="match status" value="1"/>
</dbReference>